<dbReference type="Pfam" id="PF08159">
    <property type="entry name" value="NUC153"/>
    <property type="match status" value="1"/>
</dbReference>
<evidence type="ECO:0000256" key="6">
    <source>
        <dbReference type="SAM" id="MobiDB-lite"/>
    </source>
</evidence>
<dbReference type="GO" id="GO:0030686">
    <property type="term" value="C:90S preribosome"/>
    <property type="evidence" value="ECO:0007669"/>
    <property type="project" value="TreeGrafter"/>
</dbReference>
<dbReference type="OrthoDB" id="273340at2759"/>
<keyword evidence="5" id="KW-0539">Nucleus</keyword>
<dbReference type="Pfam" id="PF23097">
    <property type="entry name" value="NOL10_2nd"/>
    <property type="match status" value="1"/>
</dbReference>
<accession>A0A1D1V8X0</accession>
<dbReference type="STRING" id="947166.A0A1D1V8X0"/>
<dbReference type="SUPFAM" id="SSF50978">
    <property type="entry name" value="WD40 repeat-like"/>
    <property type="match status" value="1"/>
</dbReference>
<keyword evidence="4" id="KW-0677">Repeat</keyword>
<dbReference type="Gene3D" id="2.130.10.10">
    <property type="entry name" value="YVTN repeat-like/Quinoprotein amine dehydrogenase"/>
    <property type="match status" value="1"/>
</dbReference>
<comment type="caution">
    <text evidence="10">The sequence shown here is derived from an EMBL/GenBank/DDBJ whole genome shotgun (WGS) entry which is preliminary data.</text>
</comment>
<feature type="compositionally biased region" description="Basic residues" evidence="6">
    <location>
        <begin position="677"/>
        <end position="697"/>
    </location>
</feature>
<dbReference type="PANTHER" id="PTHR14927:SF0">
    <property type="entry name" value="NUCLEOLAR PROTEIN 10"/>
    <property type="match status" value="1"/>
</dbReference>
<evidence type="ECO:0000256" key="2">
    <source>
        <dbReference type="ARBA" id="ARBA00005264"/>
    </source>
</evidence>
<dbReference type="InterPro" id="IPR056550">
    <property type="entry name" value="NOL10_2nd"/>
</dbReference>
<evidence type="ECO:0000256" key="5">
    <source>
        <dbReference type="ARBA" id="ARBA00023242"/>
    </source>
</evidence>
<protein>
    <submittedName>
        <fullName evidence="10">Uncharacterized protein</fullName>
    </submittedName>
</protein>
<evidence type="ECO:0000259" key="7">
    <source>
        <dbReference type="Pfam" id="PF08159"/>
    </source>
</evidence>
<feature type="domain" description="Nucleolar protein 10-like N-terminal" evidence="9">
    <location>
        <begin position="1"/>
        <end position="362"/>
    </location>
</feature>
<dbReference type="EMBL" id="BDGG01000003">
    <property type="protein sequence ID" value="GAU95273.1"/>
    <property type="molecule type" value="Genomic_DNA"/>
</dbReference>
<dbReference type="InterPro" id="IPR012580">
    <property type="entry name" value="NUC153"/>
</dbReference>
<dbReference type="Pfam" id="PF23098">
    <property type="entry name" value="Beta-prop_NOL10_N"/>
    <property type="match status" value="1"/>
</dbReference>
<feature type="region of interest" description="Disordered" evidence="6">
    <location>
        <begin position="631"/>
        <end position="650"/>
    </location>
</feature>
<feature type="region of interest" description="Disordered" evidence="6">
    <location>
        <begin position="659"/>
        <end position="697"/>
    </location>
</feature>
<dbReference type="PANTHER" id="PTHR14927">
    <property type="entry name" value="NUCLEOLAR PROTEIN 10"/>
    <property type="match status" value="1"/>
</dbReference>
<name>A0A1D1V8X0_RAMVA</name>
<evidence type="ECO:0000313" key="10">
    <source>
        <dbReference type="EMBL" id="GAU95273.1"/>
    </source>
</evidence>
<gene>
    <name evidence="10" type="primary">RvY_06919-1</name>
    <name evidence="10" type="synonym">RvY_06919.1</name>
    <name evidence="10" type="ORF">RvY_06919</name>
</gene>
<feature type="compositionally biased region" description="Basic and acidic residues" evidence="6">
    <location>
        <begin position="660"/>
        <end position="676"/>
    </location>
</feature>
<feature type="compositionally biased region" description="Basic and acidic residues" evidence="6">
    <location>
        <begin position="631"/>
        <end position="640"/>
    </location>
</feature>
<proteinExistence type="inferred from homology"/>
<dbReference type="AlphaFoldDB" id="A0A1D1V8X0"/>
<dbReference type="InterPro" id="IPR040382">
    <property type="entry name" value="NOL10/Enp2"/>
</dbReference>
<evidence type="ECO:0000256" key="4">
    <source>
        <dbReference type="ARBA" id="ARBA00022737"/>
    </source>
</evidence>
<dbReference type="GO" id="GO:0032040">
    <property type="term" value="C:small-subunit processome"/>
    <property type="evidence" value="ECO:0007669"/>
    <property type="project" value="TreeGrafter"/>
</dbReference>
<comment type="similarity">
    <text evidence="2">Belongs to the WD repeat NOL10/ENP2 family.</text>
</comment>
<evidence type="ECO:0000256" key="1">
    <source>
        <dbReference type="ARBA" id="ARBA00004604"/>
    </source>
</evidence>
<dbReference type="GO" id="GO:0000462">
    <property type="term" value="P:maturation of SSU-rRNA from tricistronic rRNA transcript (SSU-rRNA, 5.8S rRNA, LSU-rRNA)"/>
    <property type="evidence" value="ECO:0007669"/>
    <property type="project" value="TreeGrafter"/>
</dbReference>
<evidence type="ECO:0000313" key="11">
    <source>
        <dbReference type="Proteomes" id="UP000186922"/>
    </source>
</evidence>
<evidence type="ECO:0000259" key="9">
    <source>
        <dbReference type="Pfam" id="PF23098"/>
    </source>
</evidence>
<reference evidence="10 11" key="1">
    <citation type="journal article" date="2016" name="Nat. Commun.">
        <title>Extremotolerant tardigrade genome and improved radiotolerance of human cultured cells by tardigrade-unique protein.</title>
        <authorList>
            <person name="Hashimoto T."/>
            <person name="Horikawa D.D."/>
            <person name="Saito Y."/>
            <person name="Kuwahara H."/>
            <person name="Kozuka-Hata H."/>
            <person name="Shin-I T."/>
            <person name="Minakuchi Y."/>
            <person name="Ohishi K."/>
            <person name="Motoyama A."/>
            <person name="Aizu T."/>
            <person name="Enomoto A."/>
            <person name="Kondo K."/>
            <person name="Tanaka S."/>
            <person name="Hara Y."/>
            <person name="Koshikawa S."/>
            <person name="Sagara H."/>
            <person name="Miura T."/>
            <person name="Yokobori S."/>
            <person name="Miyagawa K."/>
            <person name="Suzuki Y."/>
            <person name="Kubo T."/>
            <person name="Oyama M."/>
            <person name="Kohara Y."/>
            <person name="Fujiyama A."/>
            <person name="Arakawa K."/>
            <person name="Katayama T."/>
            <person name="Toyoda A."/>
            <person name="Kunieda T."/>
        </authorList>
    </citation>
    <scope>NUCLEOTIDE SEQUENCE [LARGE SCALE GENOMIC DNA]</scope>
    <source>
        <strain evidence="10 11">YOKOZUNA-1</strain>
    </source>
</reference>
<feature type="domain" description="NUC153" evidence="7">
    <location>
        <begin position="481"/>
        <end position="507"/>
    </location>
</feature>
<evidence type="ECO:0000259" key="8">
    <source>
        <dbReference type="Pfam" id="PF23097"/>
    </source>
</evidence>
<keyword evidence="11" id="KW-1185">Reference proteome</keyword>
<dbReference type="Proteomes" id="UP000186922">
    <property type="component" value="Unassembled WGS sequence"/>
</dbReference>
<feature type="region of interest" description="Disordered" evidence="6">
    <location>
        <begin position="515"/>
        <end position="564"/>
    </location>
</feature>
<dbReference type="InterPro" id="IPR015943">
    <property type="entry name" value="WD40/YVTN_repeat-like_dom_sf"/>
</dbReference>
<organism evidence="10 11">
    <name type="scientific">Ramazzottius varieornatus</name>
    <name type="common">Water bear</name>
    <name type="synonym">Tardigrade</name>
    <dbReference type="NCBI Taxonomy" id="947166"/>
    <lineage>
        <taxon>Eukaryota</taxon>
        <taxon>Metazoa</taxon>
        <taxon>Ecdysozoa</taxon>
        <taxon>Tardigrada</taxon>
        <taxon>Eutardigrada</taxon>
        <taxon>Parachela</taxon>
        <taxon>Hypsibioidea</taxon>
        <taxon>Ramazzottiidae</taxon>
        <taxon>Ramazzottius</taxon>
    </lineage>
</organism>
<dbReference type="InterPro" id="IPR036322">
    <property type="entry name" value="WD40_repeat_dom_sf"/>
</dbReference>
<evidence type="ECO:0000256" key="3">
    <source>
        <dbReference type="ARBA" id="ARBA00022574"/>
    </source>
</evidence>
<comment type="subcellular location">
    <subcellularLocation>
        <location evidence="1">Nucleus</location>
        <location evidence="1">Nucleolus</location>
    </subcellularLocation>
</comment>
<feature type="domain" description="Nucleolar protein 10-like second" evidence="8">
    <location>
        <begin position="367"/>
        <end position="415"/>
    </location>
</feature>
<keyword evidence="3" id="KW-0853">WD repeat</keyword>
<dbReference type="InterPro" id="IPR056551">
    <property type="entry name" value="Beta-prop_NOL10_N"/>
</dbReference>
<sequence>MQVNTSNDVKIYNLSAGRSQPAWISERKRRQMERADVNLRRRIQLIQDFEMPEVSQGIKVSPDGQYVMASGAYKPRMRCYDTAEMSMKFERCTDSEIVRFLILSEDYSKMICLQNDRYVEFHAQYGKYYRIRIPRFGRDMVYQPELCHLNLVGASNEVYRLNLEEGKFMESLQSSFATEINSCDINPLHQLLMTGSSNGYVEAWDPRSGKSEGVISCDIPDLISNGSGLSVTKLKFRDALNLAVGTSTGHILLYDIRSPKPYYIKDHNYSLPIKAIEFILEGDLIASMDSKILKLWERETGKPVTSIEPGTDLNDLCIVPDSGLIFMANEAPKILSYFVPSLGPAPKWCAFLDSLTEELEETAESAIYDDYKFLTADELDKLGLSDLIGTNLLRAYMHGFFVDARLYKKAKSIVEPFNYEDYRSHKIKEKLQAEQSESRVKVDKLPKVNTALAKKFLEASTNMDGKAKKKARMVDGNPLEDARFGDLFKNPAFEIDPTTEEYRLINPLVSKIEKRRKAKESHAEEEDVEKGEKEEPTELPDLEENGRRGEQEGSSDSSDDDREWVAERRKVHRTIRDEEYMERQTRRARKLLMVDPNRRGKVTEVETGTVPLISGRGVNKANVKPLGARLDEEEKQRGGAEEVQLAGGNRQMTFSLQSKGYERGREASAKHAMERKSVHRSSRGIGTKIKKPWKGKK</sequence>